<evidence type="ECO:0000313" key="3">
    <source>
        <dbReference type="Proteomes" id="UP000281553"/>
    </source>
</evidence>
<feature type="non-terminal residue" evidence="2">
    <location>
        <position position="92"/>
    </location>
</feature>
<feature type="compositionally biased region" description="Polar residues" evidence="1">
    <location>
        <begin position="59"/>
        <end position="84"/>
    </location>
</feature>
<evidence type="ECO:0000256" key="1">
    <source>
        <dbReference type="SAM" id="MobiDB-lite"/>
    </source>
</evidence>
<dbReference type="EMBL" id="UYRU01005003">
    <property type="protein sequence ID" value="VDK38226.1"/>
    <property type="molecule type" value="Genomic_DNA"/>
</dbReference>
<feature type="region of interest" description="Disordered" evidence="1">
    <location>
        <begin position="51"/>
        <end position="92"/>
    </location>
</feature>
<gene>
    <name evidence="2" type="ORF">DILT_LOCUS927</name>
</gene>
<dbReference type="AlphaFoldDB" id="A0A3P6PEQ3"/>
<sequence length="92" mass="9770">MGAGQENECRRYKLSAEVREKAQKVLAHFQSIQAAASPEELQQAMAIVAERQKQAKMSAASTVPANQDESSQGSPAVATGTVSRQAHAADTE</sequence>
<organism evidence="2 3">
    <name type="scientific">Dibothriocephalus latus</name>
    <name type="common">Fish tapeworm</name>
    <name type="synonym">Diphyllobothrium latum</name>
    <dbReference type="NCBI Taxonomy" id="60516"/>
    <lineage>
        <taxon>Eukaryota</taxon>
        <taxon>Metazoa</taxon>
        <taxon>Spiralia</taxon>
        <taxon>Lophotrochozoa</taxon>
        <taxon>Platyhelminthes</taxon>
        <taxon>Cestoda</taxon>
        <taxon>Eucestoda</taxon>
        <taxon>Diphyllobothriidea</taxon>
        <taxon>Diphyllobothriidae</taxon>
        <taxon>Dibothriocephalus</taxon>
    </lineage>
</organism>
<accession>A0A3P6PEQ3</accession>
<reference evidence="2 3" key="1">
    <citation type="submission" date="2018-11" db="EMBL/GenBank/DDBJ databases">
        <authorList>
            <consortium name="Pathogen Informatics"/>
        </authorList>
    </citation>
    <scope>NUCLEOTIDE SEQUENCE [LARGE SCALE GENOMIC DNA]</scope>
</reference>
<evidence type="ECO:0000313" key="2">
    <source>
        <dbReference type="EMBL" id="VDK38226.1"/>
    </source>
</evidence>
<name>A0A3P6PEQ3_DIBLA</name>
<protein>
    <submittedName>
        <fullName evidence="2">Uncharacterized protein</fullName>
    </submittedName>
</protein>
<dbReference type="Proteomes" id="UP000281553">
    <property type="component" value="Unassembled WGS sequence"/>
</dbReference>
<proteinExistence type="predicted"/>
<keyword evidence="3" id="KW-1185">Reference proteome</keyword>
<dbReference type="OrthoDB" id="62853at2759"/>